<dbReference type="Pfam" id="PF13687">
    <property type="entry name" value="DUF4153"/>
    <property type="match status" value="1"/>
</dbReference>
<feature type="transmembrane region" description="Helical" evidence="2">
    <location>
        <begin position="98"/>
        <end position="115"/>
    </location>
</feature>
<feature type="transmembrane region" description="Helical" evidence="2">
    <location>
        <begin position="377"/>
        <end position="399"/>
    </location>
</feature>
<feature type="region of interest" description="Disordered" evidence="1">
    <location>
        <begin position="1"/>
        <end position="23"/>
    </location>
</feature>
<keyword evidence="2" id="KW-1133">Transmembrane helix</keyword>
<proteinExistence type="predicted"/>
<evidence type="ECO:0000313" key="4">
    <source>
        <dbReference type="Proteomes" id="UP001596435"/>
    </source>
</evidence>
<feature type="transmembrane region" description="Helical" evidence="2">
    <location>
        <begin position="48"/>
        <end position="66"/>
    </location>
</feature>
<feature type="transmembrane region" description="Helical" evidence="2">
    <location>
        <begin position="310"/>
        <end position="329"/>
    </location>
</feature>
<dbReference type="EMBL" id="JBHTAJ010000027">
    <property type="protein sequence ID" value="MFC7181131.1"/>
    <property type="molecule type" value="Genomic_DNA"/>
</dbReference>
<feature type="compositionally biased region" description="Pro residues" evidence="1">
    <location>
        <begin position="1"/>
        <end position="13"/>
    </location>
</feature>
<keyword evidence="2" id="KW-0812">Transmembrane</keyword>
<keyword evidence="4" id="KW-1185">Reference proteome</keyword>
<dbReference type="InterPro" id="IPR025291">
    <property type="entry name" value="DUF4153"/>
</dbReference>
<dbReference type="Proteomes" id="UP001596435">
    <property type="component" value="Unassembled WGS sequence"/>
</dbReference>
<comment type="caution">
    <text evidence="3">The sequence shown here is derived from an EMBL/GenBank/DDBJ whole genome shotgun (WGS) entry which is preliminary data.</text>
</comment>
<feature type="transmembrane region" description="Helical" evidence="2">
    <location>
        <begin position="180"/>
        <end position="203"/>
    </location>
</feature>
<protein>
    <submittedName>
        <fullName evidence="3">DUF4173 domain-containing protein</fullName>
    </submittedName>
</protein>
<gene>
    <name evidence="3" type="ORF">ACFQMG_16355</name>
</gene>
<organism evidence="3 4">
    <name type="scientific">Kitasatospora paranensis</name>
    <dbReference type="NCBI Taxonomy" id="258053"/>
    <lineage>
        <taxon>Bacteria</taxon>
        <taxon>Bacillati</taxon>
        <taxon>Actinomycetota</taxon>
        <taxon>Actinomycetes</taxon>
        <taxon>Kitasatosporales</taxon>
        <taxon>Streptomycetaceae</taxon>
        <taxon>Kitasatospora</taxon>
    </lineage>
</organism>
<evidence type="ECO:0000313" key="3">
    <source>
        <dbReference type="EMBL" id="MFC7181131.1"/>
    </source>
</evidence>
<feature type="transmembrane region" description="Helical" evidence="2">
    <location>
        <begin position="266"/>
        <end position="290"/>
    </location>
</feature>
<sequence length="534" mass="56208">MSTSPPGPRPAPGTAPGSVGYAFRPPQPPPPPLWLRLTAPARPATPRLRVVAAALLSGVAAAALLTDGLGVNVLLWAAVGTLAAALAAVAAGRRIRPWTAAWTAAALVLLLVPALTEAGWPVLLALLAATAAGSLALHGGRRWPGVLLGSVGLWTHVIPGLAWSFVAVRTRRHPARDRLVPVLKAVGVSAVLLLVFGALFASADAAVAQLLGDLAPSVDTADLPMQLLLFLAGLLITVGAAHTAAAPRRFDRYPVRPGKERGRVEWAVPLVALNLLFGAFAAIQAVVFVGGYESVMRKPGVIPAEYARQGFWQLLVVTLLVLVLVALARRWAPRSTPGDRLLAKGLLGLLCTLTLVVVASALYRMHRYVDVFGLTRLRISVAAVEIWLGVVLLLVVVAVATASARWLPRAVVLSAVAATAAFGLLSPDALIAEQNVQRYQHSRTIDIAYLRTLSADAAPALDRLTGDNRTCALGNIAADLDSAHLPWYATSLAEADARRILRARPVDRPEAACGRIGIFDRGGPLDDGYQDEGR</sequence>
<feature type="transmembrane region" description="Helical" evidence="2">
    <location>
        <begin position="223"/>
        <end position="245"/>
    </location>
</feature>
<evidence type="ECO:0000256" key="1">
    <source>
        <dbReference type="SAM" id="MobiDB-lite"/>
    </source>
</evidence>
<dbReference type="RefSeq" id="WP_345707585.1">
    <property type="nucleotide sequence ID" value="NZ_BAABKV010000001.1"/>
</dbReference>
<evidence type="ECO:0000256" key="2">
    <source>
        <dbReference type="SAM" id="Phobius"/>
    </source>
</evidence>
<reference evidence="4" key="1">
    <citation type="journal article" date="2019" name="Int. J. Syst. Evol. Microbiol.">
        <title>The Global Catalogue of Microorganisms (GCM) 10K type strain sequencing project: providing services to taxonomists for standard genome sequencing and annotation.</title>
        <authorList>
            <consortium name="The Broad Institute Genomics Platform"/>
            <consortium name="The Broad Institute Genome Sequencing Center for Infectious Disease"/>
            <person name="Wu L."/>
            <person name="Ma J."/>
        </authorList>
    </citation>
    <scope>NUCLEOTIDE SEQUENCE [LARGE SCALE GENOMIC DNA]</scope>
    <source>
        <strain evidence="4">CGMCC 1.12859</strain>
    </source>
</reference>
<feature type="transmembrane region" description="Helical" evidence="2">
    <location>
        <begin position="73"/>
        <end position="92"/>
    </location>
</feature>
<name>A0ABW2FV60_9ACTN</name>
<feature type="transmembrane region" description="Helical" evidence="2">
    <location>
        <begin position="146"/>
        <end position="168"/>
    </location>
</feature>
<keyword evidence="2" id="KW-0472">Membrane</keyword>
<accession>A0ABW2FV60</accession>
<feature type="transmembrane region" description="Helical" evidence="2">
    <location>
        <begin position="341"/>
        <end position="365"/>
    </location>
</feature>